<accession>A0A0A8YTE9</accession>
<proteinExistence type="predicted"/>
<sequence>MASGLPSQKDNNSLLSHHLTPPGIAPPPNQTDTKPYPRRRVVCT</sequence>
<feature type="region of interest" description="Disordered" evidence="1">
    <location>
        <begin position="1"/>
        <end position="44"/>
    </location>
</feature>
<name>A0A0A8YTE9_ARUDO</name>
<evidence type="ECO:0000256" key="1">
    <source>
        <dbReference type="SAM" id="MobiDB-lite"/>
    </source>
</evidence>
<protein>
    <submittedName>
        <fullName evidence="2">Uncharacterized protein</fullName>
    </submittedName>
</protein>
<organism evidence="2">
    <name type="scientific">Arundo donax</name>
    <name type="common">Giant reed</name>
    <name type="synonym">Donax arundinaceus</name>
    <dbReference type="NCBI Taxonomy" id="35708"/>
    <lineage>
        <taxon>Eukaryota</taxon>
        <taxon>Viridiplantae</taxon>
        <taxon>Streptophyta</taxon>
        <taxon>Embryophyta</taxon>
        <taxon>Tracheophyta</taxon>
        <taxon>Spermatophyta</taxon>
        <taxon>Magnoliopsida</taxon>
        <taxon>Liliopsida</taxon>
        <taxon>Poales</taxon>
        <taxon>Poaceae</taxon>
        <taxon>PACMAD clade</taxon>
        <taxon>Arundinoideae</taxon>
        <taxon>Arundineae</taxon>
        <taxon>Arundo</taxon>
    </lineage>
</organism>
<reference evidence="2" key="2">
    <citation type="journal article" date="2015" name="Data Brief">
        <title>Shoot transcriptome of the giant reed, Arundo donax.</title>
        <authorList>
            <person name="Barrero R.A."/>
            <person name="Guerrero F.D."/>
            <person name="Moolhuijzen P."/>
            <person name="Goolsby J.A."/>
            <person name="Tidwell J."/>
            <person name="Bellgard S.E."/>
            <person name="Bellgard M.I."/>
        </authorList>
    </citation>
    <scope>NUCLEOTIDE SEQUENCE</scope>
    <source>
        <tissue evidence="2">Shoot tissue taken approximately 20 cm above the soil surface</tissue>
    </source>
</reference>
<dbReference type="AlphaFoldDB" id="A0A0A8YTE9"/>
<evidence type="ECO:0000313" key="2">
    <source>
        <dbReference type="EMBL" id="JAD25852.1"/>
    </source>
</evidence>
<dbReference type="EMBL" id="GBRH01272043">
    <property type="protein sequence ID" value="JAD25852.1"/>
    <property type="molecule type" value="Transcribed_RNA"/>
</dbReference>
<reference evidence="2" key="1">
    <citation type="submission" date="2014-09" db="EMBL/GenBank/DDBJ databases">
        <authorList>
            <person name="Magalhaes I.L.F."/>
            <person name="Oliveira U."/>
            <person name="Santos F.R."/>
            <person name="Vidigal T.H.D.A."/>
            <person name="Brescovit A.D."/>
            <person name="Santos A.J."/>
        </authorList>
    </citation>
    <scope>NUCLEOTIDE SEQUENCE</scope>
    <source>
        <tissue evidence="2">Shoot tissue taken approximately 20 cm above the soil surface</tissue>
    </source>
</reference>
<feature type="compositionally biased region" description="Polar residues" evidence="1">
    <location>
        <begin position="1"/>
        <end position="15"/>
    </location>
</feature>